<feature type="signal peptide" evidence="1">
    <location>
        <begin position="1"/>
        <end position="27"/>
    </location>
</feature>
<feature type="chain" id="PRO_5047250768" description="LVIVD repeat-containing protein" evidence="1">
    <location>
        <begin position="28"/>
        <end position="471"/>
    </location>
</feature>
<evidence type="ECO:0000256" key="1">
    <source>
        <dbReference type="SAM" id="SignalP"/>
    </source>
</evidence>
<name>A0ABS2QUL2_9BACI</name>
<keyword evidence="3" id="KW-1185">Reference proteome</keyword>
<reference evidence="2 3" key="1">
    <citation type="submission" date="2021-01" db="EMBL/GenBank/DDBJ databases">
        <title>Genomic Encyclopedia of Type Strains, Phase IV (KMG-IV): sequencing the most valuable type-strain genomes for metagenomic binning, comparative biology and taxonomic classification.</title>
        <authorList>
            <person name="Goeker M."/>
        </authorList>
    </citation>
    <scope>NUCLEOTIDE SEQUENCE [LARGE SCALE GENOMIC DNA]</scope>
    <source>
        <strain evidence="2 3">DSM 104297</strain>
    </source>
</reference>
<sequence>MKKKLLMTAVLSGALTLSSFGPFNVLAHDELGDVNVDKGDRAEYNDLAAEVLRGSKNLKYWHEVAAPEPNVVRADGKQNSFADVYAHKGFAYLGTHTKNGANGGVRVYDLKDPANPKEVAVFANNDIPGTWQEKVIVKSINTPDFKGDLAVVSVQQTNRANPDSKGGFLLYDVTDPYNPKKLGFSEVTKKTRGTHELYLTTQGNRAIVLTANPYADYYSHGEEKDFQIVDVSNPTQPKKLWEFDPRMLPEVADDFDGYFWKSPDGKTRPVFNHSTRVDGDYAYISMWDLGTIIFDISNPENPTYLGRTDFASHQQGSAHSSAVAKGGNILIETREVYQPLKPGYEKAFGYTRIFDIKDKKNPKLLSEFKTDLTTDIPDDATSSYSTFSRTVHDPKVHGNTLYLSHYAGGVIAVDITNPANPTEIGRYTPEKSDVWGVFVDRNYVLASDIGSGLKVLQKNNSGGNGNTGLQR</sequence>
<dbReference type="Pfam" id="PF08309">
    <property type="entry name" value="LVIVD"/>
    <property type="match status" value="3"/>
</dbReference>
<evidence type="ECO:0000313" key="3">
    <source>
        <dbReference type="Proteomes" id="UP000809829"/>
    </source>
</evidence>
<evidence type="ECO:0008006" key="4">
    <source>
        <dbReference type="Google" id="ProtNLM"/>
    </source>
</evidence>
<gene>
    <name evidence="2" type="ORF">JOC83_002013</name>
</gene>
<protein>
    <recommendedName>
        <fullName evidence="4">LVIVD repeat-containing protein</fullName>
    </recommendedName>
</protein>
<accession>A0ABS2QUL2</accession>
<dbReference type="EMBL" id="JAFBFC010000003">
    <property type="protein sequence ID" value="MBM7703166.1"/>
    <property type="molecule type" value="Genomic_DNA"/>
</dbReference>
<organism evidence="2 3">
    <name type="scientific">Priestia iocasae</name>
    <dbReference type="NCBI Taxonomy" id="2291674"/>
    <lineage>
        <taxon>Bacteria</taxon>
        <taxon>Bacillati</taxon>
        <taxon>Bacillota</taxon>
        <taxon>Bacilli</taxon>
        <taxon>Bacillales</taxon>
        <taxon>Bacillaceae</taxon>
        <taxon>Priestia</taxon>
    </lineage>
</organism>
<dbReference type="SUPFAM" id="SSF101908">
    <property type="entry name" value="Putative isomerase YbhE"/>
    <property type="match status" value="1"/>
</dbReference>
<dbReference type="InterPro" id="IPR013211">
    <property type="entry name" value="LVIVD"/>
</dbReference>
<keyword evidence="1" id="KW-0732">Signal</keyword>
<dbReference type="Proteomes" id="UP000809829">
    <property type="component" value="Unassembled WGS sequence"/>
</dbReference>
<comment type="caution">
    <text evidence="2">The sequence shown here is derived from an EMBL/GenBank/DDBJ whole genome shotgun (WGS) entry which is preliminary data.</text>
</comment>
<proteinExistence type="predicted"/>
<evidence type="ECO:0000313" key="2">
    <source>
        <dbReference type="EMBL" id="MBM7703166.1"/>
    </source>
</evidence>